<reference evidence="1" key="1">
    <citation type="submission" date="2021-08" db="EMBL/GenBank/DDBJ databases">
        <title>Complete genome sequence of Pseudomonas phytophila.</title>
        <authorList>
            <person name="Weir B.S."/>
            <person name="Templeton M.D."/>
            <person name="Arshed S."/>
            <person name="Andersen M.T."/>
            <person name="Jayaraman J."/>
        </authorList>
    </citation>
    <scope>NUCLEOTIDE SEQUENCE</scope>
    <source>
        <strain evidence="1">ICMP 23753</strain>
    </source>
</reference>
<name>A0ABY6FLL4_9PSED</name>
<sequence>MSDYFYKSTAPSVLAAVQAWDAKRADFDAKRMKLKDVFGGHGSPMSSGNDSYVGGVKISDSRELDVYWRRPDDYGYRALRNAAKPEKGASKEARSAYKVEHARLAAMWEEHCPPRISKDDVWKLLGVDWGSVWLSGGVFFEHEGIVYLHLGFQLKPDGESIEGAEEILSSELQAARQAVLEMRKAA</sequence>
<keyword evidence="2" id="KW-1185">Reference proteome</keyword>
<dbReference type="RefSeq" id="WP_263271985.1">
    <property type="nucleotide sequence ID" value="NZ_CP081201.1"/>
</dbReference>
<protein>
    <recommendedName>
        <fullName evidence="3">Phage protein</fullName>
    </recommendedName>
</protein>
<dbReference type="EMBL" id="CP081201">
    <property type="protein sequence ID" value="UXZ98860.1"/>
    <property type="molecule type" value="Genomic_DNA"/>
</dbReference>
<dbReference type="Proteomes" id="UP001063228">
    <property type="component" value="Chromosome"/>
</dbReference>
<proteinExistence type="predicted"/>
<evidence type="ECO:0008006" key="3">
    <source>
        <dbReference type="Google" id="ProtNLM"/>
    </source>
</evidence>
<accession>A0ABY6FLL4</accession>
<evidence type="ECO:0000313" key="2">
    <source>
        <dbReference type="Proteomes" id="UP001063228"/>
    </source>
</evidence>
<evidence type="ECO:0000313" key="1">
    <source>
        <dbReference type="EMBL" id="UXZ98860.1"/>
    </source>
</evidence>
<gene>
    <name evidence="1" type="ORF">K3169_13815</name>
</gene>
<organism evidence="1 2">
    <name type="scientific">Pseudomonas phytophila</name>
    <dbReference type="NCBI Taxonomy" id="2867264"/>
    <lineage>
        <taxon>Bacteria</taxon>
        <taxon>Pseudomonadati</taxon>
        <taxon>Pseudomonadota</taxon>
        <taxon>Gammaproteobacteria</taxon>
        <taxon>Pseudomonadales</taxon>
        <taxon>Pseudomonadaceae</taxon>
        <taxon>Pseudomonas</taxon>
    </lineage>
</organism>